<dbReference type="EMBL" id="JACJHX010000023">
    <property type="protein sequence ID" value="MBA9029028.1"/>
    <property type="molecule type" value="Genomic_DNA"/>
</dbReference>
<dbReference type="InterPro" id="IPR012533">
    <property type="entry name" value="YcnI-copper_dom"/>
</dbReference>
<name>A0ABR6CVH5_9BACI</name>
<dbReference type="Pfam" id="PF07987">
    <property type="entry name" value="DUF1775"/>
    <property type="match status" value="1"/>
</dbReference>
<evidence type="ECO:0000313" key="3">
    <source>
        <dbReference type="Proteomes" id="UP000626697"/>
    </source>
</evidence>
<organism evidence="2 3">
    <name type="scientific">Peribacillus huizhouensis</name>
    <dbReference type="NCBI Taxonomy" id="1501239"/>
    <lineage>
        <taxon>Bacteria</taxon>
        <taxon>Bacillati</taxon>
        <taxon>Bacillota</taxon>
        <taxon>Bacilli</taxon>
        <taxon>Bacillales</taxon>
        <taxon>Bacillaceae</taxon>
        <taxon>Peribacillus</taxon>
    </lineage>
</organism>
<dbReference type="Gene3D" id="2.60.40.2230">
    <property type="entry name" value="Uncharacterised protein YcnI-like PF07987, DUF1775"/>
    <property type="match status" value="1"/>
</dbReference>
<evidence type="ECO:0000313" key="2">
    <source>
        <dbReference type="EMBL" id="MBA9029028.1"/>
    </source>
</evidence>
<dbReference type="Proteomes" id="UP000626697">
    <property type="component" value="Unassembled WGS sequence"/>
</dbReference>
<comment type="caution">
    <text evidence="2">The sequence shown here is derived from an EMBL/GenBank/DDBJ whole genome shotgun (WGS) entry which is preliminary data.</text>
</comment>
<dbReference type="InterPro" id="IPR038507">
    <property type="entry name" value="YcnI-like_sf"/>
</dbReference>
<protein>
    <recommendedName>
        <fullName evidence="1">YncI copper-binding domain-containing protein</fullName>
    </recommendedName>
</protein>
<accession>A0ABR6CVH5</accession>
<gene>
    <name evidence="2" type="ORF">HNP81_004350</name>
</gene>
<proteinExistence type="predicted"/>
<sequence length="126" mass="14673">MAHVTVQPQETLQGKYEVFTVRVPSENETIPTMKIEVKFPTEVNITRFEPKSGWKYEVQKDASGKITSVIWTTEGKVYLQQNLVSLICKEKLQMTQRKLFGKRIKHIKMEVLLNGLEHQMLKNQLL</sequence>
<keyword evidence="3" id="KW-1185">Reference proteome</keyword>
<reference evidence="2 3" key="1">
    <citation type="submission" date="2020-08" db="EMBL/GenBank/DDBJ databases">
        <title>Genomic Encyclopedia of Type Strains, Phase IV (KMG-IV): sequencing the most valuable type-strain genomes for metagenomic binning, comparative biology and taxonomic classification.</title>
        <authorList>
            <person name="Goeker M."/>
        </authorList>
    </citation>
    <scope>NUCLEOTIDE SEQUENCE [LARGE SCALE GENOMIC DNA]</scope>
    <source>
        <strain evidence="2 3">DSM 105481</strain>
    </source>
</reference>
<evidence type="ECO:0000259" key="1">
    <source>
        <dbReference type="Pfam" id="PF07987"/>
    </source>
</evidence>
<feature type="domain" description="YncI copper-binding" evidence="1">
    <location>
        <begin position="3"/>
        <end position="63"/>
    </location>
</feature>